<accession>A0A316EAX1</accession>
<keyword evidence="1" id="KW-0472">Membrane</keyword>
<evidence type="ECO:0000313" key="2">
    <source>
        <dbReference type="EMBL" id="PWK26706.1"/>
    </source>
</evidence>
<dbReference type="Pfam" id="PF06127">
    <property type="entry name" value="Mpo1-like"/>
    <property type="match status" value="1"/>
</dbReference>
<keyword evidence="1" id="KW-0812">Transmembrane</keyword>
<dbReference type="PANTHER" id="PTHR28026:SF9">
    <property type="entry name" value="2-HYDROXY-PALMITIC ACID DIOXYGENASE MPO1"/>
    <property type="match status" value="1"/>
</dbReference>
<evidence type="ECO:0000256" key="1">
    <source>
        <dbReference type="SAM" id="Phobius"/>
    </source>
</evidence>
<dbReference type="AlphaFoldDB" id="A0A316EAX1"/>
<dbReference type="Proteomes" id="UP000245489">
    <property type="component" value="Unassembled WGS sequence"/>
</dbReference>
<gene>
    <name evidence="2" type="ORF">LV89_02215</name>
</gene>
<dbReference type="RefSeq" id="WP_109742951.1">
    <property type="nucleotide sequence ID" value="NZ_QGGO01000010.1"/>
</dbReference>
<dbReference type="OrthoDB" id="5515308at2"/>
<dbReference type="PANTHER" id="PTHR28026">
    <property type="entry name" value="DUF962 DOMAIN PROTEIN (AFU_ORTHOLOGUE AFUA_8G05310)"/>
    <property type="match status" value="1"/>
</dbReference>
<feature type="transmembrane region" description="Helical" evidence="1">
    <location>
        <begin position="75"/>
        <end position="93"/>
    </location>
</feature>
<feature type="transmembrane region" description="Helical" evidence="1">
    <location>
        <begin position="133"/>
        <end position="151"/>
    </location>
</feature>
<feature type="transmembrane region" description="Helical" evidence="1">
    <location>
        <begin position="100"/>
        <end position="118"/>
    </location>
</feature>
<feature type="transmembrane region" description="Helical" evidence="1">
    <location>
        <begin position="22"/>
        <end position="40"/>
    </location>
</feature>
<dbReference type="EMBL" id="QGGO01000010">
    <property type="protein sequence ID" value="PWK26706.1"/>
    <property type="molecule type" value="Genomic_DNA"/>
</dbReference>
<evidence type="ECO:0000313" key="3">
    <source>
        <dbReference type="Proteomes" id="UP000245489"/>
    </source>
</evidence>
<dbReference type="InterPro" id="IPR009305">
    <property type="entry name" value="Mpo1-like"/>
</dbReference>
<dbReference type="GO" id="GO:0016020">
    <property type="term" value="C:membrane"/>
    <property type="evidence" value="ECO:0007669"/>
    <property type="project" value="GOC"/>
</dbReference>
<proteinExistence type="predicted"/>
<keyword evidence="3" id="KW-1185">Reference proteome</keyword>
<comment type="caution">
    <text evidence="2">The sequence shown here is derived from an EMBL/GenBank/DDBJ whole genome shotgun (WGS) entry which is preliminary data.</text>
</comment>
<organism evidence="2 3">
    <name type="scientific">Arcicella aurantiaca</name>
    <dbReference type="NCBI Taxonomy" id="591202"/>
    <lineage>
        <taxon>Bacteria</taxon>
        <taxon>Pseudomonadati</taxon>
        <taxon>Bacteroidota</taxon>
        <taxon>Cytophagia</taxon>
        <taxon>Cytophagales</taxon>
        <taxon>Flectobacillaceae</taxon>
        <taxon>Arcicella</taxon>
    </lineage>
</organism>
<keyword evidence="1" id="KW-1133">Transmembrane helix</keyword>
<dbReference type="GO" id="GO:0046521">
    <property type="term" value="P:sphingoid catabolic process"/>
    <property type="evidence" value="ECO:0007669"/>
    <property type="project" value="TreeGrafter"/>
</dbReference>
<feature type="transmembrane region" description="Helical" evidence="1">
    <location>
        <begin position="52"/>
        <end position="69"/>
    </location>
</feature>
<sequence length="155" mass="17718">MKTINQWLAEYGESHQNPTNKTVHWICVPLIFFSVVGLLFSIKLPFFNLGDIEGNVALIVLGLTLIYYFSLSKTLSIGLLLFASICTYLCYLIEQSGFAPLWQVCVTVFVLAWIGQFWGHKVEGKKPSFFKDLQFLMIGPAWLMSFIYERLGISY</sequence>
<name>A0A316EAX1_9BACT</name>
<protein>
    <submittedName>
        <fullName evidence="2">Putative membrane protein YGL010W</fullName>
    </submittedName>
</protein>
<reference evidence="2 3" key="1">
    <citation type="submission" date="2018-05" db="EMBL/GenBank/DDBJ databases">
        <title>Genomic Encyclopedia of Archaeal and Bacterial Type Strains, Phase II (KMG-II): from individual species to whole genera.</title>
        <authorList>
            <person name="Goeker M."/>
        </authorList>
    </citation>
    <scope>NUCLEOTIDE SEQUENCE [LARGE SCALE GENOMIC DNA]</scope>
    <source>
        <strain evidence="2 3">DSM 22214</strain>
    </source>
</reference>